<dbReference type="EMBL" id="MFNE01000007">
    <property type="protein sequence ID" value="OGG96902.1"/>
    <property type="molecule type" value="Genomic_DNA"/>
</dbReference>
<dbReference type="Proteomes" id="UP000178449">
    <property type="component" value="Unassembled WGS sequence"/>
</dbReference>
<protein>
    <submittedName>
        <fullName evidence="2">Uncharacterized protein</fullName>
    </submittedName>
</protein>
<feature type="region of interest" description="Disordered" evidence="1">
    <location>
        <begin position="45"/>
        <end position="65"/>
    </location>
</feature>
<feature type="compositionally biased region" description="Polar residues" evidence="1">
    <location>
        <begin position="55"/>
        <end position="65"/>
    </location>
</feature>
<name>A0A1F6GFN2_9PROT</name>
<dbReference type="AlphaFoldDB" id="A0A1F6GFN2"/>
<evidence type="ECO:0000256" key="1">
    <source>
        <dbReference type="SAM" id="MobiDB-lite"/>
    </source>
</evidence>
<evidence type="ECO:0000313" key="2">
    <source>
        <dbReference type="EMBL" id="OGG96902.1"/>
    </source>
</evidence>
<evidence type="ECO:0000313" key="3">
    <source>
        <dbReference type="Proteomes" id="UP000178449"/>
    </source>
</evidence>
<gene>
    <name evidence="2" type="ORF">A2527_00025</name>
</gene>
<comment type="caution">
    <text evidence="2">The sequence shown here is derived from an EMBL/GenBank/DDBJ whole genome shotgun (WGS) entry which is preliminary data.</text>
</comment>
<accession>A0A1F6GFN2</accession>
<reference evidence="2 3" key="1">
    <citation type="journal article" date="2016" name="Nat. Commun.">
        <title>Thousands of microbial genomes shed light on interconnected biogeochemical processes in an aquifer system.</title>
        <authorList>
            <person name="Anantharaman K."/>
            <person name="Brown C.T."/>
            <person name="Hug L.A."/>
            <person name="Sharon I."/>
            <person name="Castelle C.J."/>
            <person name="Probst A.J."/>
            <person name="Thomas B.C."/>
            <person name="Singh A."/>
            <person name="Wilkins M.J."/>
            <person name="Karaoz U."/>
            <person name="Brodie E.L."/>
            <person name="Williams K.H."/>
            <person name="Hubbard S.S."/>
            <person name="Banfield J.F."/>
        </authorList>
    </citation>
    <scope>NUCLEOTIDE SEQUENCE [LARGE SCALE GENOMIC DNA]</scope>
</reference>
<organism evidence="2 3">
    <name type="scientific">Candidatus Lambdaproteobacteria bacterium RIFOXYD2_FULL_50_16</name>
    <dbReference type="NCBI Taxonomy" id="1817772"/>
    <lineage>
        <taxon>Bacteria</taxon>
        <taxon>Pseudomonadati</taxon>
        <taxon>Pseudomonadota</taxon>
        <taxon>Candidatus Lambdaproteobacteria</taxon>
    </lineage>
</organism>
<proteinExistence type="predicted"/>
<sequence length="65" mass="7116">MGFLGLSSAGPLKYSTILKLCLDQGGKLKRLRALPIELSPKLVPHFDSPGRSLKLDQQGNWKSPL</sequence>